<proteinExistence type="predicted"/>
<dbReference type="SUPFAM" id="SSF53067">
    <property type="entry name" value="Actin-like ATPase domain"/>
    <property type="match status" value="1"/>
</dbReference>
<protein>
    <recommendedName>
        <fullName evidence="3">Gcp-like domain-containing protein</fullName>
    </recommendedName>
</protein>
<sequence length="177" mass="20440">MKLLVDTSSKDLYVAIFWQNRLYKKIHIKDITKKVDPLVNNFQALLAEDISLIDNIKEYYINIGPGSFTGARSALIYFKTFASVLNKRVFVSNTFEIINAYNNECNLYLNATKSNSFKWNCNDKNIEVIEKSLHEIDIDYQQVEQNIEKVFSKFSPIELNSIIDPLYGKKPQVGAKK</sequence>
<evidence type="ECO:0000313" key="2">
    <source>
        <dbReference type="Proteomes" id="UP001224428"/>
    </source>
</evidence>
<name>A0AAJ1PSG3_9MOLU</name>
<keyword evidence="2" id="KW-1185">Reference proteome</keyword>
<dbReference type="Proteomes" id="UP001224428">
    <property type="component" value="Unassembled WGS sequence"/>
</dbReference>
<dbReference type="RefSeq" id="WP_283823516.1">
    <property type="nucleotide sequence ID" value="NZ_JASDAY010000016.1"/>
</dbReference>
<evidence type="ECO:0000313" key="1">
    <source>
        <dbReference type="EMBL" id="MDJ1645716.1"/>
    </source>
</evidence>
<dbReference type="EMBL" id="JASDDP010000012">
    <property type="protein sequence ID" value="MDJ1645716.1"/>
    <property type="molecule type" value="Genomic_DNA"/>
</dbReference>
<accession>A0AAJ1PSG3</accession>
<dbReference type="AlphaFoldDB" id="A0AAJ1PSG3"/>
<comment type="caution">
    <text evidence="1">The sequence shown here is derived from an EMBL/GenBank/DDBJ whole genome shotgun (WGS) entry which is preliminary data.</text>
</comment>
<dbReference type="Gene3D" id="3.30.420.40">
    <property type="match status" value="1"/>
</dbReference>
<gene>
    <name evidence="1" type="ORF">QLQ80_01255</name>
</gene>
<reference evidence="1" key="1">
    <citation type="submission" date="2023-05" db="EMBL/GenBank/DDBJ databases">
        <title>Mycoplasma phocimorsus sp. nov., isolated from Scandinavian patients with seal finger or septic arthritis after contact with seals.</title>
        <authorList>
            <person name="Skafte-Holm A."/>
            <person name="Pedersen T.R."/>
            <person name="Froelund M."/>
            <person name="Stegger M."/>
            <person name="Qvortrup K."/>
            <person name="Michaels D.L."/>
            <person name="Brown D.R."/>
            <person name="Jensen J.S."/>
        </authorList>
    </citation>
    <scope>NUCLEOTIDE SEQUENCE</scope>
    <source>
        <strain evidence="1">M5725</strain>
    </source>
</reference>
<evidence type="ECO:0008006" key="3">
    <source>
        <dbReference type="Google" id="ProtNLM"/>
    </source>
</evidence>
<dbReference type="InterPro" id="IPR043129">
    <property type="entry name" value="ATPase_NBD"/>
</dbReference>
<organism evidence="1 2">
    <name type="scientific">Mycoplasma phocimorsus</name>
    <dbReference type="NCBI Taxonomy" id="3045839"/>
    <lineage>
        <taxon>Bacteria</taxon>
        <taxon>Bacillati</taxon>
        <taxon>Mycoplasmatota</taxon>
        <taxon>Mollicutes</taxon>
        <taxon>Mycoplasmataceae</taxon>
        <taxon>Mycoplasma</taxon>
    </lineage>
</organism>